<dbReference type="NCBIfam" id="TIGR02595">
    <property type="entry name" value="PEP_CTERM"/>
    <property type="match status" value="1"/>
</dbReference>
<feature type="chain" id="PRO_5009532273" description="Ice-binding protein C-terminal domain-containing protein" evidence="1">
    <location>
        <begin position="23"/>
        <end position="279"/>
    </location>
</feature>
<dbReference type="Proteomes" id="UP000178797">
    <property type="component" value="Unassembled WGS sequence"/>
</dbReference>
<reference evidence="3 4" key="1">
    <citation type="journal article" date="2016" name="Nat. Commun.">
        <title>Thousands of microbial genomes shed light on interconnected biogeochemical processes in an aquifer system.</title>
        <authorList>
            <person name="Anantharaman K."/>
            <person name="Brown C.T."/>
            <person name="Hug L.A."/>
            <person name="Sharon I."/>
            <person name="Castelle C.J."/>
            <person name="Probst A.J."/>
            <person name="Thomas B.C."/>
            <person name="Singh A."/>
            <person name="Wilkins M.J."/>
            <person name="Karaoz U."/>
            <person name="Brodie E.L."/>
            <person name="Williams K.H."/>
            <person name="Hubbard S.S."/>
            <person name="Banfield J.F."/>
        </authorList>
    </citation>
    <scope>NUCLEOTIDE SEQUENCE [LARGE SCALE GENOMIC DNA]</scope>
</reference>
<accession>A0A1F7RV09</accession>
<dbReference type="NCBIfam" id="NF033554">
    <property type="entry name" value="floc_PepA"/>
    <property type="match status" value="1"/>
</dbReference>
<proteinExistence type="predicted"/>
<evidence type="ECO:0000256" key="1">
    <source>
        <dbReference type="SAM" id="SignalP"/>
    </source>
</evidence>
<sequence length="279" mass="29426">MKKIIFMMLISLLLFGIGTAQAFWVGDVWNDTNGAFVPNIMGFDWSSSGSGNASGIGPVGTLPPPGTPFTFRYQASLVGLTDPVGGSVAFPGLNTDFEYTVIATIPEVVTALIPIGGGLFNGIFTTLPGGTFALWHDTNADSNVPAGTGFDNGDALAASGSINVGQISSFVFNSNNGTGIGSAILEGLVNFSNPLFLDPALSIIDFRFEGTLNQPPLDSETSGFFDNNVYARYIVDFDHDQRFKVDGSSKFSVPEPSTLLLLGSGLLGLGAYARRRMKK</sequence>
<dbReference type="Pfam" id="PF07589">
    <property type="entry name" value="PEP-CTERM"/>
    <property type="match status" value="1"/>
</dbReference>
<feature type="signal peptide" evidence="1">
    <location>
        <begin position="1"/>
        <end position="22"/>
    </location>
</feature>
<organism evidence="3 4">
    <name type="scientific">Candidatus Schekmanbacteria bacterium RBG_16_38_10</name>
    <dbReference type="NCBI Taxonomy" id="1817879"/>
    <lineage>
        <taxon>Bacteria</taxon>
        <taxon>Candidatus Schekmaniibacteriota</taxon>
    </lineage>
</organism>
<dbReference type="InterPro" id="IPR013424">
    <property type="entry name" value="Ice-binding_C"/>
</dbReference>
<comment type="caution">
    <text evidence="3">The sequence shown here is derived from an EMBL/GenBank/DDBJ whole genome shotgun (WGS) entry which is preliminary data.</text>
</comment>
<dbReference type="AlphaFoldDB" id="A0A1F7RV09"/>
<feature type="domain" description="Ice-binding protein C-terminal" evidence="2">
    <location>
        <begin position="252"/>
        <end position="276"/>
    </location>
</feature>
<dbReference type="EMBL" id="MGDE01000138">
    <property type="protein sequence ID" value="OGL45409.1"/>
    <property type="molecule type" value="Genomic_DNA"/>
</dbReference>
<name>A0A1F7RV09_9BACT</name>
<keyword evidence="1" id="KW-0732">Signal</keyword>
<evidence type="ECO:0000259" key="2">
    <source>
        <dbReference type="Pfam" id="PF07589"/>
    </source>
</evidence>
<evidence type="ECO:0000313" key="4">
    <source>
        <dbReference type="Proteomes" id="UP000178797"/>
    </source>
</evidence>
<gene>
    <name evidence="3" type="ORF">A2W05_09045</name>
</gene>
<protein>
    <recommendedName>
        <fullName evidence="2">Ice-binding protein C-terminal domain-containing protein</fullName>
    </recommendedName>
</protein>
<evidence type="ECO:0000313" key="3">
    <source>
        <dbReference type="EMBL" id="OGL45409.1"/>
    </source>
</evidence>